<proteinExistence type="predicted"/>
<sequence length="139" mass="16142">MKVVLLPNYFKKIGIITGLISSLCYFVFGIDHEMLDLSYDREVVGFITKDMIVISLLFIAFAKEKSQIQNLDTIRFEKLKQAMIFGAVILIYDSISEIIFRSGEMEMESGYEVMITGLLFYIVTFYFELYNLPKEKDLN</sequence>
<dbReference type="EMBL" id="JAKVTV010000001">
    <property type="protein sequence ID" value="MCH4822095.1"/>
    <property type="molecule type" value="Genomic_DNA"/>
</dbReference>
<accession>A0A9X1V1F0</accession>
<keyword evidence="1" id="KW-0812">Transmembrane</keyword>
<comment type="caution">
    <text evidence="2">The sequence shown here is derived from an EMBL/GenBank/DDBJ whole genome shotgun (WGS) entry which is preliminary data.</text>
</comment>
<feature type="transmembrane region" description="Helical" evidence="1">
    <location>
        <begin position="12"/>
        <end position="31"/>
    </location>
</feature>
<organism evidence="2 3">
    <name type="scientific">Christiangramia lutea</name>
    <dbReference type="NCBI Taxonomy" id="1607951"/>
    <lineage>
        <taxon>Bacteria</taxon>
        <taxon>Pseudomonadati</taxon>
        <taxon>Bacteroidota</taxon>
        <taxon>Flavobacteriia</taxon>
        <taxon>Flavobacteriales</taxon>
        <taxon>Flavobacteriaceae</taxon>
        <taxon>Christiangramia</taxon>
    </lineage>
</organism>
<evidence type="ECO:0000256" key="1">
    <source>
        <dbReference type="SAM" id="Phobius"/>
    </source>
</evidence>
<reference evidence="2" key="1">
    <citation type="submission" date="2022-03" db="EMBL/GenBank/DDBJ databases">
        <title>Gramella crocea sp. nov., isolated from activated sludge of a seafood processing plant.</title>
        <authorList>
            <person name="Zhang X."/>
        </authorList>
    </citation>
    <scope>NUCLEOTIDE SEQUENCE</scope>
    <source>
        <strain evidence="2">YJ019</strain>
    </source>
</reference>
<feature type="transmembrane region" description="Helical" evidence="1">
    <location>
        <begin position="113"/>
        <end position="132"/>
    </location>
</feature>
<keyword evidence="1" id="KW-1133">Transmembrane helix</keyword>
<evidence type="ECO:0000313" key="2">
    <source>
        <dbReference type="EMBL" id="MCH4822095.1"/>
    </source>
</evidence>
<dbReference type="Proteomes" id="UP001139226">
    <property type="component" value="Unassembled WGS sequence"/>
</dbReference>
<feature type="transmembrane region" description="Helical" evidence="1">
    <location>
        <begin position="43"/>
        <end position="62"/>
    </location>
</feature>
<keyword evidence="1" id="KW-0472">Membrane</keyword>
<name>A0A9X1V1F0_9FLAO</name>
<dbReference type="RefSeq" id="WP_240712212.1">
    <property type="nucleotide sequence ID" value="NZ_JAKVTV010000001.1"/>
</dbReference>
<protein>
    <submittedName>
        <fullName evidence="2">Uncharacterized protein</fullName>
    </submittedName>
</protein>
<evidence type="ECO:0000313" key="3">
    <source>
        <dbReference type="Proteomes" id="UP001139226"/>
    </source>
</evidence>
<feature type="transmembrane region" description="Helical" evidence="1">
    <location>
        <begin position="82"/>
        <end position="101"/>
    </location>
</feature>
<keyword evidence="3" id="KW-1185">Reference proteome</keyword>
<gene>
    <name evidence="2" type="ORF">ML462_02830</name>
</gene>
<dbReference type="AlphaFoldDB" id="A0A9X1V1F0"/>